<evidence type="ECO:0000256" key="2">
    <source>
        <dbReference type="SAM" id="Phobius"/>
    </source>
</evidence>
<accession>A0ABX5MS11</accession>
<feature type="region of interest" description="Disordered" evidence="1">
    <location>
        <begin position="1"/>
        <end position="25"/>
    </location>
</feature>
<comment type="caution">
    <text evidence="3">The sequence shown here is derived from an EMBL/GenBank/DDBJ whole genome shotgun (WGS) entry which is preliminary data.</text>
</comment>
<keyword evidence="2" id="KW-1133">Transmembrane helix</keyword>
<evidence type="ECO:0000313" key="3">
    <source>
        <dbReference type="EMBL" id="PXX17358.1"/>
    </source>
</evidence>
<dbReference type="EMBL" id="QJJV01000006">
    <property type="protein sequence ID" value="PXX17358.1"/>
    <property type="molecule type" value="Genomic_DNA"/>
</dbReference>
<protein>
    <submittedName>
        <fullName evidence="3">Uncharacterized protein</fullName>
    </submittedName>
</protein>
<keyword evidence="2" id="KW-0472">Membrane</keyword>
<keyword evidence="4" id="KW-1185">Reference proteome</keyword>
<proteinExistence type="predicted"/>
<reference evidence="3 4" key="1">
    <citation type="submission" date="2018-05" db="EMBL/GenBank/DDBJ databases">
        <title>Genomic Encyclopedia of Type Strains, Phase IV (KMG-V): Genome sequencing to study the core and pangenomes of soil and plant-associated prokaryotes.</title>
        <authorList>
            <person name="Whitman W."/>
        </authorList>
    </citation>
    <scope>NUCLEOTIDE SEQUENCE [LARGE SCALE GENOMIC DNA]</scope>
    <source>
        <strain evidence="3 4">SIr-6563</strain>
    </source>
</reference>
<feature type="transmembrane region" description="Helical" evidence="2">
    <location>
        <begin position="43"/>
        <end position="64"/>
    </location>
</feature>
<evidence type="ECO:0000256" key="1">
    <source>
        <dbReference type="SAM" id="MobiDB-lite"/>
    </source>
</evidence>
<evidence type="ECO:0000313" key="4">
    <source>
        <dbReference type="Proteomes" id="UP000247515"/>
    </source>
</evidence>
<keyword evidence="2" id="KW-0812">Transmembrane</keyword>
<organism evidence="3 4">
    <name type="scientific">Paraburkholderia tropica</name>
    <dbReference type="NCBI Taxonomy" id="92647"/>
    <lineage>
        <taxon>Bacteria</taxon>
        <taxon>Pseudomonadati</taxon>
        <taxon>Pseudomonadota</taxon>
        <taxon>Betaproteobacteria</taxon>
        <taxon>Burkholderiales</taxon>
        <taxon>Burkholderiaceae</taxon>
        <taxon>Paraburkholderia</taxon>
    </lineage>
</organism>
<gene>
    <name evidence="3" type="ORF">C7400_10674</name>
</gene>
<sequence length="133" mass="14117">MIEGAGERAAIQKQANTDNPAGRPGNTRAARVLALLRANKPRVIVLMVVAGCVLGFATWLDAQLRPAVVARERREMDAEERLEATMPCHAGQSHTEWCGAIALPVRAPAPALPLVDTRRAPLGYCTAGPAPSC</sequence>
<dbReference type="Proteomes" id="UP000247515">
    <property type="component" value="Unassembled WGS sequence"/>
</dbReference>
<name>A0ABX5MS11_9BURK</name>